<proteinExistence type="predicted"/>
<evidence type="ECO:0000313" key="1">
    <source>
        <dbReference type="EMBL" id="XDG24677.1"/>
    </source>
</evidence>
<dbReference type="EMBL" id="PP845500">
    <property type="protein sequence ID" value="XDG24677.1"/>
    <property type="molecule type" value="Genomic_RNA"/>
</dbReference>
<protein>
    <recommendedName>
        <fullName evidence="2">NS7b protein</fullName>
    </recommendedName>
</protein>
<evidence type="ECO:0008006" key="2">
    <source>
        <dbReference type="Google" id="ProtNLM"/>
    </source>
</evidence>
<organism evidence="1">
    <name type="scientific">Bird deltacoronavirus HKU16</name>
    <dbReference type="NCBI Taxonomy" id="3237951"/>
    <lineage>
        <taxon>Viruses</taxon>
        <taxon>Riboviria</taxon>
        <taxon>Orthornavirae</taxon>
        <taxon>Pisuviricota</taxon>
        <taxon>Pisoniviricetes</taxon>
        <taxon>Nidovirales</taxon>
        <taxon>Cornidovirineae</taxon>
        <taxon>Coronaviridae</taxon>
        <taxon>Orthocoronavirinae</taxon>
        <taxon>Deltacoronavirus</taxon>
    </lineage>
</organism>
<accession>A0AB39AGC7</accession>
<name>A0AB39AGC7_9NIDO</name>
<reference evidence="1" key="1">
    <citation type="submission" date="2024-05" db="EMBL/GenBank/DDBJ databases">
        <title>Avian Migration-Mediated Cross-Species Transmission and Recombination Shaping the Diversity of Gammacoronaviruses and Deltacoronaviruses.</title>
        <authorList>
            <person name="Han Y."/>
            <person name="Xu P."/>
            <person name="Xu Y."/>
            <person name="Wang Y."/>
            <person name="Hu J."/>
            <person name="Ma M."/>
            <person name="Li Z."/>
            <person name="Bo S."/>
            <person name="Zhao C."/>
            <person name="Ji L."/>
            <person name="Yuan Y."/>
            <person name="Zhao W."/>
            <person name="Wang J."/>
            <person name="Jin Q."/>
            <person name="Wu Z."/>
            <person name="He G."/>
        </authorList>
    </citation>
    <scope>NUCLEOTIDE SEQUENCE</scope>
    <source>
        <strain evidence="1">AvCl-DeltaCoV/SH22-SH304</strain>
    </source>
</reference>
<sequence length="79" mass="9249">MEIQLHRHQSMLQFNLLLTDSFSQFLQNLSRHLSCVISDEVTGAIFISGSFWEWDSLEDLSEWDSLEDLFETSYDSSQN</sequence>